<evidence type="ECO:0000256" key="1">
    <source>
        <dbReference type="SAM" id="MobiDB-lite"/>
    </source>
</evidence>
<evidence type="ECO:0000313" key="3">
    <source>
        <dbReference type="WBParaSite" id="L893_g18718.t1"/>
    </source>
</evidence>
<keyword evidence="2" id="KW-1185">Reference proteome</keyword>
<feature type="compositionally biased region" description="Basic residues" evidence="1">
    <location>
        <begin position="123"/>
        <end position="142"/>
    </location>
</feature>
<dbReference type="AlphaFoldDB" id="A0A1I7YQ97"/>
<accession>A0A1I7YQ97</accession>
<feature type="region of interest" description="Disordered" evidence="1">
    <location>
        <begin position="123"/>
        <end position="159"/>
    </location>
</feature>
<dbReference type="WBParaSite" id="L893_g18718.t1">
    <property type="protein sequence ID" value="L893_g18718.t1"/>
    <property type="gene ID" value="L893_g18718"/>
</dbReference>
<organism evidence="2 3">
    <name type="scientific">Steinernema glaseri</name>
    <dbReference type="NCBI Taxonomy" id="37863"/>
    <lineage>
        <taxon>Eukaryota</taxon>
        <taxon>Metazoa</taxon>
        <taxon>Ecdysozoa</taxon>
        <taxon>Nematoda</taxon>
        <taxon>Chromadorea</taxon>
        <taxon>Rhabditida</taxon>
        <taxon>Tylenchina</taxon>
        <taxon>Panagrolaimomorpha</taxon>
        <taxon>Strongyloidoidea</taxon>
        <taxon>Steinernematidae</taxon>
        <taxon>Steinernema</taxon>
    </lineage>
</organism>
<protein>
    <submittedName>
        <fullName evidence="3">Uncharacterized protein</fullName>
    </submittedName>
</protein>
<proteinExistence type="predicted"/>
<name>A0A1I7YQ97_9BILA</name>
<evidence type="ECO:0000313" key="2">
    <source>
        <dbReference type="Proteomes" id="UP000095287"/>
    </source>
</evidence>
<sequence length="216" mass="24506">MVKVSNGKFRNPFVVDDRPVFLPRRRPHETVHTAPITQVDISNDALGVTSTNTQLDFGSLLGELASETLNITSYLDLGMERIRGYMLWPLDQCGSEFEEVFESPSHAWNCAEEEPHLLQLKPLGRRKKQRKEVRRKVRRRSRRLEPLSSSFTEPTPRGSLWPVRPMAVVGEDDEEASEPTPRGSLWPVIPMAVVGEDDEEVSVNFVAFGISYLCEN</sequence>
<dbReference type="Proteomes" id="UP000095287">
    <property type="component" value="Unplaced"/>
</dbReference>
<reference evidence="3" key="1">
    <citation type="submission" date="2016-11" db="UniProtKB">
        <authorList>
            <consortium name="WormBaseParasite"/>
        </authorList>
    </citation>
    <scope>IDENTIFICATION</scope>
</reference>